<dbReference type="InterPro" id="IPR041164">
    <property type="entry name" value="LDcluster4"/>
</dbReference>
<comment type="caution">
    <text evidence="2">The sequence shown here is derived from an EMBL/GenBank/DDBJ whole genome shotgun (WGS) entry which is preliminary data.</text>
</comment>
<dbReference type="SUPFAM" id="SSF102405">
    <property type="entry name" value="MCP/YpsA-like"/>
    <property type="match status" value="1"/>
</dbReference>
<proteinExistence type="predicted"/>
<gene>
    <name evidence="2" type="ORF">G9X64_29560</name>
</gene>
<sequence>MGIHQNTVKDFDVFLSFNSVGRNDARELRNALHSRGLSVWFDEEQIQPGMQWQPRIEEGISRCGSVVVALGDFDMGPVQRQEVELALIASRRLSRPVIPCLLPGYKAPDYPTFLDTLSQVDFRSGYTSPEVDRLVWGVKGERPTNFPEATSDSLTPTKWLLVAGSGSDPLPSSLVSLSRELGRELASSGWGLVTGGWRGIDHLIALSFSEQIRSSNISLSSRLIQIMPEGSRPHFPAGRLVNLGTENDAWRHSVERADAIILVGGLGGTYQTGTLGLEIGKGVFSLPNTREANKSHADAFNFYYDVLKCWSATPLASVLRIDEYEELAGPASTTVSTLIDLLRSYFERLRCDGAA</sequence>
<keyword evidence="3" id="KW-1185">Reference proteome</keyword>
<evidence type="ECO:0000313" key="3">
    <source>
        <dbReference type="Proteomes" id="UP000519972"/>
    </source>
</evidence>
<dbReference type="Gene3D" id="3.40.50.10140">
    <property type="entry name" value="Toll/interleukin-1 receptor homology (TIR) domain"/>
    <property type="match status" value="1"/>
</dbReference>
<dbReference type="Proteomes" id="UP000519972">
    <property type="component" value="Unassembled WGS sequence"/>
</dbReference>
<dbReference type="AlphaFoldDB" id="A0A7Y3WHU8"/>
<dbReference type="GO" id="GO:0007165">
    <property type="term" value="P:signal transduction"/>
    <property type="evidence" value="ECO:0007669"/>
    <property type="project" value="InterPro"/>
</dbReference>
<dbReference type="InterPro" id="IPR000157">
    <property type="entry name" value="TIR_dom"/>
</dbReference>
<feature type="domain" description="TIR" evidence="1">
    <location>
        <begin position="13"/>
        <end position="134"/>
    </location>
</feature>
<dbReference type="EMBL" id="JABFCN010000052">
    <property type="protein sequence ID" value="NNU40559.1"/>
    <property type="molecule type" value="Genomic_DNA"/>
</dbReference>
<dbReference type="Pfam" id="PF13676">
    <property type="entry name" value="TIR_2"/>
    <property type="match status" value="1"/>
</dbReference>
<dbReference type="Pfam" id="PF18306">
    <property type="entry name" value="LDcluster4"/>
    <property type="match status" value="1"/>
</dbReference>
<name>A0A7Y3WHU8_9HYPH</name>
<reference evidence="2 3" key="1">
    <citation type="submission" date="2020-02" db="EMBL/GenBank/DDBJ databases">
        <authorList>
            <person name="Sun Q."/>
        </authorList>
    </citation>
    <scope>NUCLEOTIDE SEQUENCE [LARGE SCALE GENOMIC DNA]</scope>
    <source>
        <strain evidence="2 3">CCBAU 03386</strain>
    </source>
</reference>
<dbReference type="Gene3D" id="3.40.50.450">
    <property type="match status" value="1"/>
</dbReference>
<dbReference type="SUPFAM" id="SSF52200">
    <property type="entry name" value="Toll/Interleukin receptor TIR domain"/>
    <property type="match status" value="1"/>
</dbReference>
<organism evidence="2 3">
    <name type="scientific">Rhizobium sophorae</name>
    <dbReference type="NCBI Taxonomy" id="1535242"/>
    <lineage>
        <taxon>Bacteria</taxon>
        <taxon>Pseudomonadati</taxon>
        <taxon>Pseudomonadota</taxon>
        <taxon>Alphaproteobacteria</taxon>
        <taxon>Hyphomicrobiales</taxon>
        <taxon>Rhizobiaceae</taxon>
        <taxon>Rhizobium/Agrobacterium group</taxon>
        <taxon>Rhizobium</taxon>
    </lineage>
</organism>
<evidence type="ECO:0000259" key="1">
    <source>
        <dbReference type="Pfam" id="PF13676"/>
    </source>
</evidence>
<protein>
    <submittedName>
        <fullName evidence="2">TIR domain-containing protein</fullName>
    </submittedName>
</protein>
<dbReference type="RefSeq" id="WP_171377917.1">
    <property type="nucleotide sequence ID" value="NZ_JABFCN010000052.1"/>
</dbReference>
<evidence type="ECO:0000313" key="2">
    <source>
        <dbReference type="EMBL" id="NNU40559.1"/>
    </source>
</evidence>
<accession>A0A7Y3WHU8</accession>
<dbReference type="InterPro" id="IPR035897">
    <property type="entry name" value="Toll_tir_struct_dom_sf"/>
</dbReference>